<dbReference type="PANTHER" id="PTHR11431">
    <property type="entry name" value="FERRITIN"/>
    <property type="match status" value="1"/>
</dbReference>
<evidence type="ECO:0000256" key="8">
    <source>
        <dbReference type="RuleBase" id="RU361145"/>
    </source>
</evidence>
<comment type="function">
    <text evidence="8">Iron-storage protein.</text>
</comment>
<evidence type="ECO:0000256" key="7">
    <source>
        <dbReference type="PIRSR" id="PIRSR601519-1"/>
    </source>
</evidence>
<dbReference type="InterPro" id="IPR008331">
    <property type="entry name" value="Ferritin_DPS_dom"/>
</dbReference>
<feature type="binding site" evidence="7">
    <location>
        <position position="53"/>
    </location>
    <ligand>
        <name>Fe cation</name>
        <dbReference type="ChEBI" id="CHEBI:24875"/>
        <label>1</label>
    </ligand>
</feature>
<dbReference type="AlphaFoldDB" id="A0A5C6RMT5"/>
<protein>
    <recommendedName>
        <fullName evidence="8">Ferritin</fullName>
        <ecNumber evidence="8">1.16.3.2</ecNumber>
    </recommendedName>
</protein>
<dbReference type="PROSITE" id="PS50905">
    <property type="entry name" value="FERRITIN_LIKE"/>
    <property type="match status" value="1"/>
</dbReference>
<dbReference type="GO" id="GO:0008198">
    <property type="term" value="F:ferrous iron binding"/>
    <property type="evidence" value="ECO:0007669"/>
    <property type="project" value="TreeGrafter"/>
</dbReference>
<dbReference type="GO" id="GO:0006826">
    <property type="term" value="P:iron ion transport"/>
    <property type="evidence" value="ECO:0007669"/>
    <property type="project" value="InterPro"/>
</dbReference>
<sequence length="174" mass="19905">MISEKMETALNKQIALEGYASYLYLSMASWCDKEGLEGCAKFMHRQSEEERMHMLKIFYYLSEVDGHALTPAIAQPPHEFDSVKALFEEVYAHEQKVTASIHGLLKIGYEENDHTTLNFLQWYVEEQREEEALMRSILDKLKLIGDGPQSLYYIDMEVEKVNAMAAAAEGAEEA</sequence>
<keyword evidence="2 8" id="KW-0409">Iron storage</keyword>
<evidence type="ECO:0000313" key="11">
    <source>
        <dbReference type="Proteomes" id="UP000321580"/>
    </source>
</evidence>
<comment type="caution">
    <text evidence="10">The sequence shown here is derived from an EMBL/GenBank/DDBJ whole genome shotgun (WGS) entry which is preliminary data.</text>
</comment>
<dbReference type="InterPro" id="IPR012347">
    <property type="entry name" value="Ferritin-like"/>
</dbReference>
<dbReference type="RefSeq" id="WP_147167273.1">
    <property type="nucleotide sequence ID" value="NZ_VOOR01000017.1"/>
</dbReference>
<dbReference type="GO" id="GO:0008199">
    <property type="term" value="F:ferric iron binding"/>
    <property type="evidence" value="ECO:0007669"/>
    <property type="project" value="InterPro"/>
</dbReference>
<comment type="similarity">
    <text evidence="1 8">Belongs to the ferritin family. Prokaryotic subfamily.</text>
</comment>
<organism evidence="10 11">
    <name type="scientific">Phaeodactylibacter luteus</name>
    <dbReference type="NCBI Taxonomy" id="1564516"/>
    <lineage>
        <taxon>Bacteria</taxon>
        <taxon>Pseudomonadati</taxon>
        <taxon>Bacteroidota</taxon>
        <taxon>Saprospiria</taxon>
        <taxon>Saprospirales</taxon>
        <taxon>Haliscomenobacteraceae</taxon>
        <taxon>Phaeodactylibacter</taxon>
    </lineage>
</organism>
<dbReference type="GO" id="GO:0042802">
    <property type="term" value="F:identical protein binding"/>
    <property type="evidence" value="ECO:0007669"/>
    <property type="project" value="UniProtKB-ARBA"/>
</dbReference>
<evidence type="ECO:0000256" key="4">
    <source>
        <dbReference type="ARBA" id="ARBA00023002"/>
    </source>
</evidence>
<evidence type="ECO:0000256" key="6">
    <source>
        <dbReference type="ARBA" id="ARBA00054546"/>
    </source>
</evidence>
<keyword evidence="3 7" id="KW-0479">Metal-binding</keyword>
<dbReference type="GO" id="GO:0004322">
    <property type="term" value="F:ferroxidase activity"/>
    <property type="evidence" value="ECO:0007669"/>
    <property type="project" value="TreeGrafter"/>
</dbReference>
<proteinExistence type="inferred from homology"/>
<feature type="binding site" evidence="7">
    <location>
        <position position="127"/>
    </location>
    <ligand>
        <name>Fe cation</name>
        <dbReference type="ChEBI" id="CHEBI:24875"/>
        <label>1</label>
    </ligand>
</feature>
<comment type="catalytic activity">
    <reaction evidence="8">
        <text>4 Fe(2+) + O2 + 6 H2O = 4 iron(III) oxide-hydroxide + 12 H(+)</text>
        <dbReference type="Rhea" id="RHEA:11972"/>
        <dbReference type="ChEBI" id="CHEBI:15377"/>
        <dbReference type="ChEBI" id="CHEBI:15378"/>
        <dbReference type="ChEBI" id="CHEBI:15379"/>
        <dbReference type="ChEBI" id="CHEBI:29033"/>
        <dbReference type="ChEBI" id="CHEBI:78619"/>
        <dbReference type="EC" id="1.16.3.2"/>
    </reaction>
</comment>
<dbReference type="GO" id="GO:0005829">
    <property type="term" value="C:cytosol"/>
    <property type="evidence" value="ECO:0007669"/>
    <property type="project" value="TreeGrafter"/>
</dbReference>
<dbReference type="FunFam" id="1.20.1260.10:FF:000001">
    <property type="entry name" value="Non-heme ferritin"/>
    <property type="match status" value="1"/>
</dbReference>
<evidence type="ECO:0000313" key="10">
    <source>
        <dbReference type="EMBL" id="TXB63239.1"/>
    </source>
</evidence>
<keyword evidence="5 7" id="KW-0408">Iron</keyword>
<keyword evidence="11" id="KW-1185">Reference proteome</keyword>
<evidence type="ECO:0000259" key="9">
    <source>
        <dbReference type="PROSITE" id="PS50905"/>
    </source>
</evidence>
<accession>A0A5C6RMT5</accession>
<evidence type="ECO:0000256" key="5">
    <source>
        <dbReference type="ARBA" id="ARBA00023004"/>
    </source>
</evidence>
<keyword evidence="8" id="KW-0963">Cytoplasm</keyword>
<dbReference type="InterPro" id="IPR041719">
    <property type="entry name" value="Ferritin_prok"/>
</dbReference>
<dbReference type="InterPro" id="IPR009078">
    <property type="entry name" value="Ferritin-like_SF"/>
</dbReference>
<dbReference type="Proteomes" id="UP000321580">
    <property type="component" value="Unassembled WGS sequence"/>
</dbReference>
<feature type="domain" description="Ferritin-like diiron" evidence="9">
    <location>
        <begin position="1"/>
        <end position="145"/>
    </location>
</feature>
<dbReference type="Gene3D" id="1.20.1260.10">
    <property type="match status" value="1"/>
</dbReference>
<reference evidence="10 11" key="1">
    <citation type="submission" date="2019-08" db="EMBL/GenBank/DDBJ databases">
        <title>Genome of Phaeodactylibacter luteus.</title>
        <authorList>
            <person name="Bowman J.P."/>
        </authorList>
    </citation>
    <scope>NUCLEOTIDE SEQUENCE [LARGE SCALE GENOMIC DNA]</scope>
    <source>
        <strain evidence="10 11">KCTC 42180</strain>
    </source>
</reference>
<dbReference type="EC" id="1.16.3.2" evidence="8"/>
<feature type="binding site" evidence="7">
    <location>
        <position position="50"/>
    </location>
    <ligand>
        <name>Fe cation</name>
        <dbReference type="ChEBI" id="CHEBI:24875"/>
        <label>1</label>
    </ligand>
</feature>
<evidence type="ECO:0000256" key="3">
    <source>
        <dbReference type="ARBA" id="ARBA00022723"/>
    </source>
</evidence>
<evidence type="ECO:0000256" key="2">
    <source>
        <dbReference type="ARBA" id="ARBA00022434"/>
    </source>
</evidence>
<dbReference type="InterPro" id="IPR009040">
    <property type="entry name" value="Ferritin-like_diiron"/>
</dbReference>
<name>A0A5C6RMT5_9BACT</name>
<comment type="function">
    <text evidence="6">May alleviate iron toxicity in the presence of oxygen.</text>
</comment>
<comment type="subcellular location">
    <subcellularLocation>
        <location evidence="8">Cytoplasm</location>
    </subcellularLocation>
</comment>
<evidence type="ECO:0000256" key="1">
    <source>
        <dbReference type="ARBA" id="ARBA00006950"/>
    </source>
</evidence>
<feature type="binding site" evidence="7">
    <location>
        <position position="17"/>
    </location>
    <ligand>
        <name>Fe cation</name>
        <dbReference type="ChEBI" id="CHEBI:24875"/>
        <label>1</label>
    </ligand>
</feature>
<dbReference type="PANTHER" id="PTHR11431:SF127">
    <property type="entry name" value="BACTERIAL NON-HEME FERRITIN"/>
    <property type="match status" value="1"/>
</dbReference>
<feature type="binding site" evidence="7">
    <location>
        <position position="94"/>
    </location>
    <ligand>
        <name>Fe cation</name>
        <dbReference type="ChEBI" id="CHEBI:24875"/>
        <label>1</label>
    </ligand>
</feature>
<dbReference type="GO" id="GO:0006879">
    <property type="term" value="P:intracellular iron ion homeostasis"/>
    <property type="evidence" value="ECO:0007669"/>
    <property type="project" value="UniProtKB-KW"/>
</dbReference>
<dbReference type="OrthoDB" id="9801481at2"/>
<dbReference type="SUPFAM" id="SSF47240">
    <property type="entry name" value="Ferritin-like"/>
    <property type="match status" value="1"/>
</dbReference>
<dbReference type="Pfam" id="PF00210">
    <property type="entry name" value="Ferritin"/>
    <property type="match status" value="1"/>
</dbReference>
<keyword evidence="4" id="KW-0560">Oxidoreductase</keyword>
<gene>
    <name evidence="10" type="ORF">FRY97_09650</name>
</gene>
<dbReference type="InterPro" id="IPR001519">
    <property type="entry name" value="Ferritin"/>
</dbReference>
<dbReference type="CDD" id="cd01055">
    <property type="entry name" value="Nonheme_Ferritin"/>
    <property type="match status" value="1"/>
</dbReference>
<dbReference type="EMBL" id="VOOR01000017">
    <property type="protein sequence ID" value="TXB63239.1"/>
    <property type="molecule type" value="Genomic_DNA"/>
</dbReference>